<proteinExistence type="predicted"/>
<gene>
    <name evidence="2" type="ORF">FKW44_005353</name>
</gene>
<sequence>MDRINLMSEESGETELSSTSSSRSPEEPGFSQKDSPNYESSMDKIRKNIMFHFMQRFFIEETELSMMNGSNGLSIGSLFNIGRGSTEGYTRLESEDDTPQATNGGQGKDRHIMAIHPFYLACE</sequence>
<reference evidence="3" key="1">
    <citation type="submission" date="2021-01" db="EMBL/GenBank/DDBJ databases">
        <title>Caligus Genome Assembly.</title>
        <authorList>
            <person name="Gallardo-Escarate C."/>
        </authorList>
    </citation>
    <scope>NUCLEOTIDE SEQUENCE [LARGE SCALE GENOMIC DNA]</scope>
</reference>
<accession>A0A7T8QRY2</accession>
<keyword evidence="3" id="KW-1185">Reference proteome</keyword>
<feature type="compositionally biased region" description="Low complexity" evidence="1">
    <location>
        <begin position="14"/>
        <end position="29"/>
    </location>
</feature>
<name>A0A7T8QRY2_CALRO</name>
<feature type="region of interest" description="Disordered" evidence="1">
    <location>
        <begin position="1"/>
        <end position="41"/>
    </location>
</feature>
<dbReference type="AlphaFoldDB" id="A0A7T8QRY2"/>
<feature type="region of interest" description="Disordered" evidence="1">
    <location>
        <begin position="89"/>
        <end position="108"/>
    </location>
</feature>
<evidence type="ECO:0000313" key="2">
    <source>
        <dbReference type="EMBL" id="QQP53028.1"/>
    </source>
</evidence>
<evidence type="ECO:0000256" key="1">
    <source>
        <dbReference type="SAM" id="MobiDB-lite"/>
    </source>
</evidence>
<dbReference type="EMBL" id="CP045892">
    <property type="protein sequence ID" value="QQP53028.1"/>
    <property type="molecule type" value="Genomic_DNA"/>
</dbReference>
<organism evidence="2 3">
    <name type="scientific">Caligus rogercresseyi</name>
    <name type="common">Sea louse</name>
    <dbReference type="NCBI Taxonomy" id="217165"/>
    <lineage>
        <taxon>Eukaryota</taxon>
        <taxon>Metazoa</taxon>
        <taxon>Ecdysozoa</taxon>
        <taxon>Arthropoda</taxon>
        <taxon>Crustacea</taxon>
        <taxon>Multicrustacea</taxon>
        <taxon>Hexanauplia</taxon>
        <taxon>Copepoda</taxon>
        <taxon>Siphonostomatoida</taxon>
        <taxon>Caligidae</taxon>
        <taxon>Caligus</taxon>
    </lineage>
</organism>
<evidence type="ECO:0000313" key="3">
    <source>
        <dbReference type="Proteomes" id="UP000595437"/>
    </source>
</evidence>
<protein>
    <submittedName>
        <fullName evidence="2">Uncharacterized protein</fullName>
    </submittedName>
</protein>
<dbReference type="Proteomes" id="UP000595437">
    <property type="component" value="Chromosome 3"/>
</dbReference>